<dbReference type="InterPro" id="IPR008136">
    <property type="entry name" value="CinA_C"/>
</dbReference>
<keyword evidence="3" id="KW-1185">Reference proteome</keyword>
<name>A0A6A6U2U3_9PEZI</name>
<dbReference type="SUPFAM" id="SSF142433">
    <property type="entry name" value="CinA-like"/>
    <property type="match status" value="1"/>
</dbReference>
<dbReference type="AlphaFoldDB" id="A0A6A6U2U3"/>
<dbReference type="Gene3D" id="3.90.950.20">
    <property type="entry name" value="CinA-like"/>
    <property type="match status" value="1"/>
</dbReference>
<evidence type="ECO:0000259" key="1">
    <source>
        <dbReference type="Pfam" id="PF02464"/>
    </source>
</evidence>
<organism evidence="2 3">
    <name type="scientific">Microthyrium microscopicum</name>
    <dbReference type="NCBI Taxonomy" id="703497"/>
    <lineage>
        <taxon>Eukaryota</taxon>
        <taxon>Fungi</taxon>
        <taxon>Dikarya</taxon>
        <taxon>Ascomycota</taxon>
        <taxon>Pezizomycotina</taxon>
        <taxon>Dothideomycetes</taxon>
        <taxon>Dothideomycetes incertae sedis</taxon>
        <taxon>Microthyriales</taxon>
        <taxon>Microthyriaceae</taxon>
        <taxon>Microthyrium</taxon>
    </lineage>
</organism>
<dbReference type="OrthoDB" id="2350783at2759"/>
<gene>
    <name evidence="2" type="ORF">BT63DRAFT_428407</name>
</gene>
<dbReference type="EMBL" id="MU004240">
    <property type="protein sequence ID" value="KAF2665448.1"/>
    <property type="molecule type" value="Genomic_DNA"/>
</dbReference>
<evidence type="ECO:0000313" key="2">
    <source>
        <dbReference type="EMBL" id="KAF2665448.1"/>
    </source>
</evidence>
<protein>
    <submittedName>
        <fullName evidence="2">Competence/damage-inducible protein-like protein cinA</fullName>
    </submittedName>
</protein>
<dbReference type="Pfam" id="PF02464">
    <property type="entry name" value="CinA"/>
    <property type="match status" value="1"/>
</dbReference>
<accession>A0A6A6U2U3</accession>
<reference evidence="2" key="1">
    <citation type="journal article" date="2020" name="Stud. Mycol.">
        <title>101 Dothideomycetes genomes: a test case for predicting lifestyles and emergence of pathogens.</title>
        <authorList>
            <person name="Haridas S."/>
            <person name="Albert R."/>
            <person name="Binder M."/>
            <person name="Bloem J."/>
            <person name="Labutti K."/>
            <person name="Salamov A."/>
            <person name="Andreopoulos B."/>
            <person name="Baker S."/>
            <person name="Barry K."/>
            <person name="Bills G."/>
            <person name="Bluhm B."/>
            <person name="Cannon C."/>
            <person name="Castanera R."/>
            <person name="Culley D."/>
            <person name="Daum C."/>
            <person name="Ezra D."/>
            <person name="Gonzalez J."/>
            <person name="Henrissat B."/>
            <person name="Kuo A."/>
            <person name="Liang C."/>
            <person name="Lipzen A."/>
            <person name="Lutzoni F."/>
            <person name="Magnuson J."/>
            <person name="Mondo S."/>
            <person name="Nolan M."/>
            <person name="Ohm R."/>
            <person name="Pangilinan J."/>
            <person name="Park H.-J."/>
            <person name="Ramirez L."/>
            <person name="Alfaro M."/>
            <person name="Sun H."/>
            <person name="Tritt A."/>
            <person name="Yoshinaga Y."/>
            <person name="Zwiers L.-H."/>
            <person name="Turgeon B."/>
            <person name="Goodwin S."/>
            <person name="Spatafora J."/>
            <person name="Crous P."/>
            <person name="Grigoriev I."/>
        </authorList>
    </citation>
    <scope>NUCLEOTIDE SEQUENCE</scope>
    <source>
        <strain evidence="2">CBS 115976</strain>
    </source>
</reference>
<dbReference type="Proteomes" id="UP000799302">
    <property type="component" value="Unassembled WGS sequence"/>
</dbReference>
<dbReference type="InterPro" id="IPR036653">
    <property type="entry name" value="CinA-like_C"/>
</dbReference>
<feature type="domain" description="CinA C-terminal" evidence="1">
    <location>
        <begin position="14"/>
        <end position="169"/>
    </location>
</feature>
<evidence type="ECO:0000313" key="3">
    <source>
        <dbReference type="Proteomes" id="UP000799302"/>
    </source>
</evidence>
<sequence>MDTTSKTFLSVPLQRLAEDVAKLLKEKGATVSVVESAAGGIISASLLAITGASAYHRGGLTLYSLQSRIAYSGWTEADVATYKGPTKDNVGQMAKHVRAQMKSSYTLGESGYAGPTGIGSSPNRQPGFVALAVASEEGTYGRELNTGSSDRAENMLLFAGEALKLLKDVLMGNAKL</sequence>
<proteinExistence type="predicted"/>